<evidence type="ECO:0000256" key="5">
    <source>
        <dbReference type="ARBA" id="ARBA00023002"/>
    </source>
</evidence>
<evidence type="ECO:0000256" key="1">
    <source>
        <dbReference type="ARBA" id="ARBA00004196"/>
    </source>
</evidence>
<evidence type="ECO:0000256" key="4">
    <source>
        <dbReference type="ARBA" id="ARBA00022729"/>
    </source>
</evidence>
<dbReference type="RefSeq" id="WP_107492284.1">
    <property type="nucleotide sequence ID" value="NZ_PZKC01000002.1"/>
</dbReference>
<dbReference type="AlphaFoldDB" id="A0A2T4IJ14"/>
<dbReference type="GO" id="GO:0020037">
    <property type="term" value="F:heme binding"/>
    <property type="evidence" value="ECO:0007669"/>
    <property type="project" value="InterPro"/>
</dbReference>
<dbReference type="PANTHER" id="PTHR30600">
    <property type="entry name" value="CYTOCHROME C PEROXIDASE-RELATED"/>
    <property type="match status" value="1"/>
</dbReference>
<organism evidence="10 11">
    <name type="scientific">Pseudothauera lacus</name>
    <dbReference type="NCBI Taxonomy" id="2136175"/>
    <lineage>
        <taxon>Bacteria</taxon>
        <taxon>Pseudomonadati</taxon>
        <taxon>Pseudomonadota</taxon>
        <taxon>Betaproteobacteria</taxon>
        <taxon>Rhodocyclales</taxon>
        <taxon>Zoogloeaceae</taxon>
        <taxon>Pseudothauera</taxon>
    </lineage>
</organism>
<gene>
    <name evidence="10" type="ORF">C8261_03565</name>
</gene>
<dbReference type="InterPro" id="IPR036909">
    <property type="entry name" value="Cyt_c-like_dom_sf"/>
</dbReference>
<comment type="caution">
    <text evidence="10">The sequence shown here is derived from an EMBL/GenBank/DDBJ whole genome shotgun (WGS) entry which is preliminary data.</text>
</comment>
<dbReference type="Pfam" id="PF03150">
    <property type="entry name" value="CCP_MauG"/>
    <property type="match status" value="1"/>
</dbReference>
<evidence type="ECO:0000256" key="3">
    <source>
        <dbReference type="ARBA" id="ARBA00022723"/>
    </source>
</evidence>
<reference evidence="10 11" key="2">
    <citation type="submission" date="2018-04" db="EMBL/GenBank/DDBJ databases">
        <title>Thauera lacus sp. nov., isolated from an saline lake in Inner Mongolia, China.</title>
        <authorList>
            <person name="Liang Q.-Y."/>
        </authorList>
    </citation>
    <scope>NUCLEOTIDE SEQUENCE [LARGE SCALE GENOMIC DNA]</scope>
    <source>
        <strain evidence="10 11">D20</strain>
    </source>
</reference>
<dbReference type="PROSITE" id="PS51007">
    <property type="entry name" value="CYTC"/>
    <property type="match status" value="1"/>
</dbReference>
<accession>A0A2T4IJ14</accession>
<dbReference type="Gene3D" id="1.10.760.10">
    <property type="entry name" value="Cytochrome c-like domain"/>
    <property type="match status" value="2"/>
</dbReference>
<dbReference type="GO" id="GO:0046872">
    <property type="term" value="F:metal ion binding"/>
    <property type="evidence" value="ECO:0007669"/>
    <property type="project" value="UniProtKB-KW"/>
</dbReference>
<name>A0A2T4IJ14_9RHOO</name>
<keyword evidence="6 7" id="KW-0408">Iron</keyword>
<feature type="signal peptide" evidence="8">
    <location>
        <begin position="1"/>
        <end position="24"/>
    </location>
</feature>
<evidence type="ECO:0000313" key="10">
    <source>
        <dbReference type="EMBL" id="PTD97764.1"/>
    </source>
</evidence>
<keyword evidence="3 7" id="KW-0479">Metal-binding</keyword>
<keyword evidence="2 7" id="KW-0349">Heme</keyword>
<proteinExistence type="predicted"/>
<dbReference type="PANTHER" id="PTHR30600:SF10">
    <property type="entry name" value="BLL6722 PROTEIN"/>
    <property type="match status" value="1"/>
</dbReference>
<protein>
    <submittedName>
        <fullName evidence="10">Cytochrome-c peroxidase</fullName>
    </submittedName>
</protein>
<keyword evidence="11" id="KW-1185">Reference proteome</keyword>
<feature type="domain" description="Cytochrome c" evidence="9">
    <location>
        <begin position="86"/>
        <end position="194"/>
    </location>
</feature>
<keyword evidence="5" id="KW-0560">Oxidoreductase</keyword>
<dbReference type="GO" id="GO:0004130">
    <property type="term" value="F:cytochrome-c peroxidase activity"/>
    <property type="evidence" value="ECO:0007669"/>
    <property type="project" value="TreeGrafter"/>
</dbReference>
<dbReference type="SUPFAM" id="SSF46626">
    <property type="entry name" value="Cytochrome c"/>
    <property type="match status" value="2"/>
</dbReference>
<reference evidence="10 11" key="1">
    <citation type="submission" date="2018-03" db="EMBL/GenBank/DDBJ databases">
        <authorList>
            <person name="Keele B.F."/>
        </authorList>
    </citation>
    <scope>NUCLEOTIDE SEQUENCE [LARGE SCALE GENOMIC DNA]</scope>
    <source>
        <strain evidence="10 11">D20</strain>
    </source>
</reference>
<keyword evidence="4 8" id="KW-0732">Signal</keyword>
<dbReference type="EMBL" id="PZKC01000002">
    <property type="protein sequence ID" value="PTD97764.1"/>
    <property type="molecule type" value="Genomic_DNA"/>
</dbReference>
<evidence type="ECO:0000256" key="8">
    <source>
        <dbReference type="SAM" id="SignalP"/>
    </source>
</evidence>
<dbReference type="GO" id="GO:0030313">
    <property type="term" value="C:cell envelope"/>
    <property type="evidence" value="ECO:0007669"/>
    <property type="project" value="UniProtKB-SubCell"/>
</dbReference>
<sequence length="379" mass="40486">MPPRPIPSLRALCALLLAAGGALAAPSALHPAVACHDSATGWDMACVRAAYAGEPANWPQPQGVDDGNWAEMAPIDSLPPPAVDPAQAALGERLFFDPRLSRSDLIACASCHRPTHGFADTQALSAGHEGRLGSRNTPTVLGVGHASSLFWDGRAASLEEQAAGPIAHPDEMAMALDELPAKLAAIDGYPGAFTRAFGAAGEDGAAITLERITAALAAYQRTLLPPQTRFDRFLAGERAALDERELLGLHLFRTKGRCMSCHHGALLTDHDFHNLGLTWYGRQYEDLGRYMVSGDPADVGRFRTPTLRQVGNTGPWMHNGRFASLRGVLNMYNAGMPRPQPGNAGQAADPLFPQTSTRLQRLELDADELDAVHAFLLAL</sequence>
<dbReference type="InterPro" id="IPR004852">
    <property type="entry name" value="Di-haem_cyt_c_peroxidsae"/>
</dbReference>
<keyword evidence="10" id="KW-0575">Peroxidase</keyword>
<comment type="subcellular location">
    <subcellularLocation>
        <location evidence="1">Cell envelope</location>
    </subcellularLocation>
</comment>
<dbReference type="Proteomes" id="UP000241193">
    <property type="component" value="Unassembled WGS sequence"/>
</dbReference>
<dbReference type="InterPro" id="IPR051395">
    <property type="entry name" value="Cytochrome_c_Peroxidase/MauG"/>
</dbReference>
<evidence type="ECO:0000313" key="11">
    <source>
        <dbReference type="Proteomes" id="UP000241193"/>
    </source>
</evidence>
<feature type="chain" id="PRO_5015768147" evidence="8">
    <location>
        <begin position="25"/>
        <end position="379"/>
    </location>
</feature>
<evidence type="ECO:0000256" key="6">
    <source>
        <dbReference type="ARBA" id="ARBA00023004"/>
    </source>
</evidence>
<dbReference type="GO" id="GO:0009055">
    <property type="term" value="F:electron transfer activity"/>
    <property type="evidence" value="ECO:0007669"/>
    <property type="project" value="InterPro"/>
</dbReference>
<evidence type="ECO:0000256" key="7">
    <source>
        <dbReference type="PROSITE-ProRule" id="PRU00433"/>
    </source>
</evidence>
<evidence type="ECO:0000256" key="2">
    <source>
        <dbReference type="ARBA" id="ARBA00022617"/>
    </source>
</evidence>
<dbReference type="OrthoDB" id="9805202at2"/>
<evidence type="ECO:0000259" key="9">
    <source>
        <dbReference type="PROSITE" id="PS51007"/>
    </source>
</evidence>
<dbReference type="InterPro" id="IPR009056">
    <property type="entry name" value="Cyt_c-like_dom"/>
</dbReference>